<dbReference type="Proteomes" id="UP001172102">
    <property type="component" value="Unassembled WGS sequence"/>
</dbReference>
<organism evidence="1 2">
    <name type="scientific">Lasiosphaeris hirsuta</name>
    <dbReference type="NCBI Taxonomy" id="260670"/>
    <lineage>
        <taxon>Eukaryota</taxon>
        <taxon>Fungi</taxon>
        <taxon>Dikarya</taxon>
        <taxon>Ascomycota</taxon>
        <taxon>Pezizomycotina</taxon>
        <taxon>Sordariomycetes</taxon>
        <taxon>Sordariomycetidae</taxon>
        <taxon>Sordariales</taxon>
        <taxon>Lasiosphaeriaceae</taxon>
        <taxon>Lasiosphaeris</taxon>
    </lineage>
</organism>
<name>A0AA40AGI6_9PEZI</name>
<gene>
    <name evidence="1" type="ORF">B0H67DRAFT_645175</name>
</gene>
<evidence type="ECO:0000313" key="2">
    <source>
        <dbReference type="Proteomes" id="UP001172102"/>
    </source>
</evidence>
<sequence>MRKFHLYFYWEQLPTLGRMYILTSESATPTYDDTERAAIPADHNGMVRFESPKAAGFKLVMDASREAAEMLRALNVPHLLAMGVEVGLTLSGLALADR</sequence>
<dbReference type="AlphaFoldDB" id="A0AA40AGI6"/>
<reference evidence="1" key="1">
    <citation type="submission" date="2023-06" db="EMBL/GenBank/DDBJ databases">
        <title>Genome-scale phylogeny and comparative genomics of the fungal order Sordariales.</title>
        <authorList>
            <consortium name="Lawrence Berkeley National Laboratory"/>
            <person name="Hensen N."/>
            <person name="Bonometti L."/>
            <person name="Westerberg I."/>
            <person name="Brannstrom I.O."/>
            <person name="Guillou S."/>
            <person name="Cros-Aarteil S."/>
            <person name="Calhoun S."/>
            <person name="Haridas S."/>
            <person name="Kuo A."/>
            <person name="Mondo S."/>
            <person name="Pangilinan J."/>
            <person name="Riley R."/>
            <person name="Labutti K."/>
            <person name="Andreopoulos B."/>
            <person name="Lipzen A."/>
            <person name="Chen C."/>
            <person name="Yanf M."/>
            <person name="Daum C."/>
            <person name="Ng V."/>
            <person name="Clum A."/>
            <person name="Steindorff A."/>
            <person name="Ohm R."/>
            <person name="Martin F."/>
            <person name="Silar P."/>
            <person name="Natvig D."/>
            <person name="Lalanne C."/>
            <person name="Gautier V."/>
            <person name="Ament-Velasquez S.L."/>
            <person name="Kruys A."/>
            <person name="Hutchinson M.I."/>
            <person name="Powell A.J."/>
            <person name="Barry K."/>
            <person name="Miller A.N."/>
            <person name="Grigoriev I.V."/>
            <person name="Debuchy R."/>
            <person name="Gladieux P."/>
            <person name="Thoren M.H."/>
            <person name="Johannesson H."/>
        </authorList>
    </citation>
    <scope>NUCLEOTIDE SEQUENCE</scope>
    <source>
        <strain evidence="1">SMH4607-1</strain>
    </source>
</reference>
<comment type="caution">
    <text evidence="1">The sequence shown here is derived from an EMBL/GenBank/DDBJ whole genome shotgun (WGS) entry which is preliminary data.</text>
</comment>
<evidence type="ECO:0000313" key="1">
    <source>
        <dbReference type="EMBL" id="KAK0715422.1"/>
    </source>
</evidence>
<keyword evidence="2" id="KW-1185">Reference proteome</keyword>
<proteinExistence type="predicted"/>
<protein>
    <submittedName>
        <fullName evidence="1">Uncharacterized protein</fullName>
    </submittedName>
</protein>
<dbReference type="EMBL" id="JAUKUA010000004">
    <property type="protein sequence ID" value="KAK0715422.1"/>
    <property type="molecule type" value="Genomic_DNA"/>
</dbReference>
<accession>A0AA40AGI6</accession>